<evidence type="ECO:0000256" key="1">
    <source>
        <dbReference type="SAM" id="Phobius"/>
    </source>
</evidence>
<dbReference type="EMBL" id="QGQD01000074">
    <property type="protein sequence ID" value="TLC99229.1"/>
    <property type="molecule type" value="Genomic_DNA"/>
</dbReference>
<feature type="transmembrane region" description="Helical" evidence="1">
    <location>
        <begin position="15"/>
        <end position="36"/>
    </location>
</feature>
<evidence type="ECO:0000313" key="3">
    <source>
        <dbReference type="Proteomes" id="UP000306509"/>
    </source>
</evidence>
<dbReference type="STRING" id="180332.GCA_000797495_01846"/>
<keyword evidence="1" id="KW-0812">Transmembrane</keyword>
<gene>
    <name evidence="2" type="ORF">DSM106044_04007</name>
</gene>
<comment type="caution">
    <text evidence="2">The sequence shown here is derived from an EMBL/GenBank/DDBJ whole genome shotgun (WGS) entry which is preliminary data.</text>
</comment>
<accession>A0A4U8Q388</accession>
<name>A0A4U8Q388_9FIRM</name>
<keyword evidence="3" id="KW-1185">Reference proteome</keyword>
<protein>
    <submittedName>
        <fullName evidence="2">Putative NADH:ubiquinone oxidoreductase, subunit RnfG</fullName>
    </submittedName>
</protein>
<evidence type="ECO:0000313" key="2">
    <source>
        <dbReference type="EMBL" id="TLC99229.1"/>
    </source>
</evidence>
<dbReference type="AlphaFoldDB" id="A0A4U8Q388"/>
<reference evidence="2 3" key="1">
    <citation type="journal article" date="2019" name="Anaerobe">
        <title>Detection of Robinsoniella peoriensis in multiple bone samples of a trauma patient.</title>
        <authorList>
            <person name="Schrottner P."/>
            <person name="Hartwich K."/>
            <person name="Bunk B."/>
            <person name="Schober I."/>
            <person name="Helbig S."/>
            <person name="Rudolph W.W."/>
            <person name="Gunzer F."/>
        </authorList>
    </citation>
    <scope>NUCLEOTIDE SEQUENCE [LARGE SCALE GENOMIC DNA]</scope>
    <source>
        <strain evidence="2 3">DSM 106044</strain>
    </source>
</reference>
<dbReference type="OrthoDB" id="9790495at2"/>
<sequence length="155" mass="17336">MGSKTKIVVFKMRELIYTGIFVTLGIILIILFIFMFTPRDKEKAKDDQPTQTTAAMKYVAGVYTTPITLNDNAIDVEVVVDQDHINSIRLVNLSDTVTTMYPLVQPALEEIASQIYDTQSTDGITYSQDSKYTSQILLDAIDSALETAQVKTEEE</sequence>
<proteinExistence type="predicted"/>
<keyword evidence="1" id="KW-0472">Membrane</keyword>
<keyword evidence="1" id="KW-1133">Transmembrane helix</keyword>
<keyword evidence="2" id="KW-0830">Ubiquinone</keyword>
<dbReference type="Proteomes" id="UP000306509">
    <property type="component" value="Unassembled WGS sequence"/>
</dbReference>
<organism evidence="2 3">
    <name type="scientific">Robinsoniella peoriensis</name>
    <dbReference type="NCBI Taxonomy" id="180332"/>
    <lineage>
        <taxon>Bacteria</taxon>
        <taxon>Bacillati</taxon>
        <taxon>Bacillota</taxon>
        <taxon>Clostridia</taxon>
        <taxon>Lachnospirales</taxon>
        <taxon>Lachnospiraceae</taxon>
        <taxon>Robinsoniella</taxon>
    </lineage>
</organism>
<dbReference type="RefSeq" id="WP_027296396.1">
    <property type="nucleotide sequence ID" value="NZ_CABMJZ010000098.1"/>
</dbReference>